<dbReference type="InterPro" id="IPR011257">
    <property type="entry name" value="DNA_glycosylase"/>
</dbReference>
<dbReference type="PIRSF" id="PIRSF001435">
    <property type="entry name" value="Nth"/>
    <property type="match status" value="1"/>
</dbReference>
<dbReference type="FunFam" id="1.10.1670.10:FF:000001">
    <property type="entry name" value="Endonuclease III"/>
    <property type="match status" value="1"/>
</dbReference>
<dbReference type="SMART" id="SM00478">
    <property type="entry name" value="ENDO3c"/>
    <property type="match status" value="1"/>
</dbReference>
<dbReference type="RefSeq" id="WP_016524579.1">
    <property type="nucleotide sequence ID" value="NZ_KE332518.1"/>
</dbReference>
<keyword evidence="14" id="KW-0540">Nuclease</keyword>
<dbReference type="Gene3D" id="1.10.340.30">
    <property type="entry name" value="Hypothetical protein, domain 2"/>
    <property type="match status" value="1"/>
</dbReference>
<feature type="binding site" evidence="12">
    <location>
        <position position="206"/>
    </location>
    <ligand>
        <name>[4Fe-4S] cluster</name>
        <dbReference type="ChEBI" id="CHEBI:49883"/>
    </ligand>
</feature>
<dbReference type="InterPro" id="IPR005759">
    <property type="entry name" value="Nth"/>
</dbReference>
<dbReference type="CDD" id="cd00056">
    <property type="entry name" value="ENDO3c"/>
    <property type="match status" value="1"/>
</dbReference>
<dbReference type="HOGENOM" id="CLU_012862_3_3_12"/>
<keyword evidence="4 12" id="KW-0227">DNA damage</keyword>
<dbReference type="STRING" id="1125699.HMPREF9194_00278"/>
<keyword evidence="11 12" id="KW-0326">Glycosidase</keyword>
<dbReference type="OrthoDB" id="9800977at2"/>
<evidence type="ECO:0000259" key="13">
    <source>
        <dbReference type="SMART" id="SM00478"/>
    </source>
</evidence>
<dbReference type="EC" id="4.2.99.18" evidence="12"/>
<comment type="function">
    <text evidence="12">DNA repair enzyme that has both DNA N-glycosylase activity and AP-lyase activity. The DNA N-glycosylase activity releases various damaged pyrimidines from DNA by cleaving the N-glycosidic bond, leaving an AP (apurinic/apyrimidinic) site. The AP-lyase activity cleaves the phosphodiester bond 3' to the AP site by a beta-elimination, leaving a 3'-terminal unsaturated sugar and a product with a terminal 5'-phosphate.</text>
</comment>
<dbReference type="InterPro" id="IPR004035">
    <property type="entry name" value="Endouclease-III_FeS-bd_BS"/>
</dbReference>
<keyword evidence="5 12" id="KW-0378">Hydrolase</keyword>
<feature type="binding site" evidence="12">
    <location>
        <position position="203"/>
    </location>
    <ligand>
        <name>[4Fe-4S] cluster</name>
        <dbReference type="ChEBI" id="CHEBI:49883"/>
    </ligand>
</feature>
<dbReference type="Pfam" id="PF00730">
    <property type="entry name" value="HhH-GPD"/>
    <property type="match status" value="1"/>
</dbReference>
<reference evidence="14 15" key="1">
    <citation type="submission" date="2013-04" db="EMBL/GenBank/DDBJ databases">
        <title>The Genome Sequence of Treponema maltophilum ATCC 51939.</title>
        <authorList>
            <consortium name="The Broad Institute Genomics Platform"/>
            <person name="Earl A."/>
            <person name="Ward D."/>
            <person name="Feldgarden M."/>
            <person name="Gevers D."/>
            <person name="Leonetti C."/>
            <person name="Blanton J.M."/>
            <person name="Dewhirst F.E."/>
            <person name="Izard J."/>
            <person name="Walker B."/>
            <person name="Young S."/>
            <person name="Zeng Q."/>
            <person name="Gargeya S."/>
            <person name="Fitzgerald M."/>
            <person name="Haas B."/>
            <person name="Abouelleil A."/>
            <person name="Allen A.W."/>
            <person name="Alvarado L."/>
            <person name="Arachchi H.M."/>
            <person name="Berlin A.M."/>
            <person name="Chapman S.B."/>
            <person name="Gainer-Dewar J."/>
            <person name="Goldberg J."/>
            <person name="Griggs A."/>
            <person name="Gujja S."/>
            <person name="Hansen M."/>
            <person name="Howarth C."/>
            <person name="Imamovic A."/>
            <person name="Ireland A."/>
            <person name="Larimer J."/>
            <person name="McCowan C."/>
            <person name="Murphy C."/>
            <person name="Pearson M."/>
            <person name="Poon T.W."/>
            <person name="Priest M."/>
            <person name="Roberts A."/>
            <person name="Saif S."/>
            <person name="Shea T."/>
            <person name="Sisk P."/>
            <person name="Sykes S."/>
            <person name="Wortman J."/>
            <person name="Nusbaum C."/>
            <person name="Birren B."/>
        </authorList>
    </citation>
    <scope>NUCLEOTIDE SEQUENCE [LARGE SCALE GENOMIC DNA]</scope>
    <source>
        <strain evidence="14 15">ATCC 51939</strain>
    </source>
</reference>
<protein>
    <recommendedName>
        <fullName evidence="12">Endonuclease III</fullName>
        <ecNumber evidence="12">4.2.99.18</ecNumber>
    </recommendedName>
    <alternativeName>
        <fullName evidence="12">DNA-(apurinic or apyrimidinic site) lyase</fullName>
    </alternativeName>
</protein>
<feature type="domain" description="HhH-GPD" evidence="13">
    <location>
        <begin position="47"/>
        <end position="194"/>
    </location>
</feature>
<evidence type="ECO:0000256" key="8">
    <source>
        <dbReference type="ARBA" id="ARBA00023125"/>
    </source>
</evidence>
<dbReference type="Proteomes" id="UP000014541">
    <property type="component" value="Unassembled WGS sequence"/>
</dbReference>
<keyword evidence="8 12" id="KW-0238">DNA-binding</keyword>
<accession>S3KJ77</accession>
<evidence type="ECO:0000256" key="1">
    <source>
        <dbReference type="ARBA" id="ARBA00008343"/>
    </source>
</evidence>
<dbReference type="GO" id="GO:0051539">
    <property type="term" value="F:4 iron, 4 sulfur cluster binding"/>
    <property type="evidence" value="ECO:0007669"/>
    <property type="project" value="UniProtKB-UniRule"/>
</dbReference>
<evidence type="ECO:0000256" key="10">
    <source>
        <dbReference type="ARBA" id="ARBA00023239"/>
    </source>
</evidence>
<keyword evidence="6 12" id="KW-0408">Iron</keyword>
<evidence type="ECO:0000256" key="11">
    <source>
        <dbReference type="ARBA" id="ARBA00023295"/>
    </source>
</evidence>
<name>S3KJ77_TREMA</name>
<dbReference type="Pfam" id="PF00633">
    <property type="entry name" value="HHH"/>
    <property type="match status" value="1"/>
</dbReference>
<dbReference type="EMBL" id="ATFF01000002">
    <property type="protein sequence ID" value="EPF32282.1"/>
    <property type="molecule type" value="Genomic_DNA"/>
</dbReference>
<dbReference type="eggNOG" id="COG0177">
    <property type="taxonomic scope" value="Bacteria"/>
</dbReference>
<gene>
    <name evidence="12" type="primary">nth</name>
    <name evidence="14" type="ORF">HMPREF9194_00278</name>
</gene>
<comment type="caution">
    <text evidence="14">The sequence shown here is derived from an EMBL/GenBank/DDBJ whole genome shotgun (WGS) entry which is preliminary data.</text>
</comment>
<comment type="cofactor">
    <cofactor evidence="12">
        <name>[4Fe-4S] cluster</name>
        <dbReference type="ChEBI" id="CHEBI:49883"/>
    </cofactor>
    <text evidence="12">Binds 1 [4Fe-4S] cluster.</text>
</comment>
<keyword evidence="9 12" id="KW-0234">DNA repair</keyword>
<dbReference type="GO" id="GO:0003677">
    <property type="term" value="F:DNA binding"/>
    <property type="evidence" value="ECO:0007669"/>
    <property type="project" value="UniProtKB-UniRule"/>
</dbReference>
<sequence length="221" mass="24737">MPSPDDFRKLTPEEITEVFRRFEKQNPAPATELKAQNPFTLLVSVVLSAQATDKSVNKATEPLYKIADTPEKILALGEDGLIAYIKTIGLYRSKAKHVMGLCRMLIDEFDGKLPRTREDLQRLPGVGRKSANVILNVVYSEPTMPVDTHLLRISPRIGLSEGTTPIEVEQDLLACIPAEFLGRAHHWLILHGRYVCVARKPLCSQCLIADLCKRNGVTEHR</sequence>
<dbReference type="PROSITE" id="PS00764">
    <property type="entry name" value="ENDONUCLEASE_III_1"/>
    <property type="match status" value="1"/>
</dbReference>
<dbReference type="GO" id="GO:0019104">
    <property type="term" value="F:DNA N-glycosylase activity"/>
    <property type="evidence" value="ECO:0007669"/>
    <property type="project" value="UniProtKB-UniRule"/>
</dbReference>
<keyword evidence="2 12" id="KW-0004">4Fe-4S</keyword>
<evidence type="ECO:0000313" key="15">
    <source>
        <dbReference type="Proteomes" id="UP000014541"/>
    </source>
</evidence>
<dbReference type="GO" id="GO:0140078">
    <property type="term" value="F:class I DNA-(apurinic or apyrimidinic site) endonuclease activity"/>
    <property type="evidence" value="ECO:0007669"/>
    <property type="project" value="UniProtKB-EC"/>
</dbReference>
<comment type="similarity">
    <text evidence="1 12">Belongs to the Nth/MutY family.</text>
</comment>
<dbReference type="NCBIfam" id="TIGR01083">
    <property type="entry name" value="nth"/>
    <property type="match status" value="1"/>
</dbReference>
<evidence type="ECO:0000256" key="2">
    <source>
        <dbReference type="ARBA" id="ARBA00022485"/>
    </source>
</evidence>
<dbReference type="PANTHER" id="PTHR10359">
    <property type="entry name" value="A/G-SPECIFIC ADENINE GLYCOSYLASE/ENDONUCLEASE III"/>
    <property type="match status" value="1"/>
</dbReference>
<comment type="catalytic activity">
    <reaction evidence="12">
        <text>2'-deoxyribonucleotide-(2'-deoxyribose 5'-phosphate)-2'-deoxyribonucleotide-DNA = a 3'-end 2'-deoxyribonucleotide-(2,3-dehydro-2,3-deoxyribose 5'-phosphate)-DNA + a 5'-end 5'-phospho-2'-deoxyribonucleoside-DNA + H(+)</text>
        <dbReference type="Rhea" id="RHEA:66592"/>
        <dbReference type="Rhea" id="RHEA-COMP:13180"/>
        <dbReference type="Rhea" id="RHEA-COMP:16897"/>
        <dbReference type="Rhea" id="RHEA-COMP:17067"/>
        <dbReference type="ChEBI" id="CHEBI:15378"/>
        <dbReference type="ChEBI" id="CHEBI:136412"/>
        <dbReference type="ChEBI" id="CHEBI:157695"/>
        <dbReference type="ChEBI" id="CHEBI:167181"/>
        <dbReference type="EC" id="4.2.99.18"/>
    </reaction>
</comment>
<evidence type="ECO:0000313" key="14">
    <source>
        <dbReference type="EMBL" id="EPF32282.1"/>
    </source>
</evidence>
<feature type="binding site" evidence="12">
    <location>
        <position position="196"/>
    </location>
    <ligand>
        <name>[4Fe-4S] cluster</name>
        <dbReference type="ChEBI" id="CHEBI:49883"/>
    </ligand>
</feature>
<evidence type="ECO:0000256" key="7">
    <source>
        <dbReference type="ARBA" id="ARBA00023014"/>
    </source>
</evidence>
<dbReference type="InterPro" id="IPR003265">
    <property type="entry name" value="HhH-GPD_domain"/>
</dbReference>
<evidence type="ECO:0000256" key="3">
    <source>
        <dbReference type="ARBA" id="ARBA00022723"/>
    </source>
</evidence>
<keyword evidence="15" id="KW-1185">Reference proteome</keyword>
<evidence type="ECO:0000256" key="12">
    <source>
        <dbReference type="HAMAP-Rule" id="MF_00942"/>
    </source>
</evidence>
<dbReference type="PATRIC" id="fig|1125699.3.peg.281"/>
<keyword evidence="7 12" id="KW-0411">Iron-sulfur</keyword>
<proteinExistence type="inferred from homology"/>
<dbReference type="SUPFAM" id="SSF48150">
    <property type="entry name" value="DNA-glycosylase"/>
    <property type="match status" value="1"/>
</dbReference>
<dbReference type="HAMAP" id="MF_00942">
    <property type="entry name" value="Nth"/>
    <property type="match status" value="1"/>
</dbReference>
<evidence type="ECO:0000256" key="4">
    <source>
        <dbReference type="ARBA" id="ARBA00022763"/>
    </source>
</evidence>
<evidence type="ECO:0000256" key="5">
    <source>
        <dbReference type="ARBA" id="ARBA00022801"/>
    </source>
</evidence>
<dbReference type="InterPro" id="IPR000445">
    <property type="entry name" value="HhH_motif"/>
</dbReference>
<dbReference type="InterPro" id="IPR003651">
    <property type="entry name" value="Endonuclease3_FeS-loop_motif"/>
</dbReference>
<dbReference type="InterPro" id="IPR023170">
    <property type="entry name" value="HhH_base_excis_C"/>
</dbReference>
<evidence type="ECO:0000256" key="9">
    <source>
        <dbReference type="ARBA" id="ARBA00023204"/>
    </source>
</evidence>
<dbReference type="FunFam" id="1.10.340.30:FF:000001">
    <property type="entry name" value="Endonuclease III"/>
    <property type="match status" value="1"/>
</dbReference>
<keyword evidence="14" id="KW-0255">Endonuclease</keyword>
<keyword evidence="3 12" id="KW-0479">Metal-binding</keyword>
<evidence type="ECO:0000256" key="6">
    <source>
        <dbReference type="ARBA" id="ARBA00023004"/>
    </source>
</evidence>
<dbReference type="Gene3D" id="1.10.1670.10">
    <property type="entry name" value="Helix-hairpin-Helix base-excision DNA repair enzymes (C-terminal)"/>
    <property type="match status" value="1"/>
</dbReference>
<dbReference type="GO" id="GO:0006285">
    <property type="term" value="P:base-excision repair, AP site formation"/>
    <property type="evidence" value="ECO:0007669"/>
    <property type="project" value="TreeGrafter"/>
</dbReference>
<dbReference type="Pfam" id="PF10576">
    <property type="entry name" value="EndIII_4Fe-2S"/>
    <property type="match status" value="1"/>
</dbReference>
<keyword evidence="10 12" id="KW-0456">Lyase</keyword>
<feature type="binding site" evidence="12">
    <location>
        <position position="212"/>
    </location>
    <ligand>
        <name>[4Fe-4S] cluster</name>
        <dbReference type="ChEBI" id="CHEBI:49883"/>
    </ligand>
</feature>
<dbReference type="GO" id="GO:0046872">
    <property type="term" value="F:metal ion binding"/>
    <property type="evidence" value="ECO:0007669"/>
    <property type="project" value="UniProtKB-KW"/>
</dbReference>
<organism evidence="14 15">
    <name type="scientific">Treponema maltophilum ATCC 51939</name>
    <dbReference type="NCBI Taxonomy" id="1125699"/>
    <lineage>
        <taxon>Bacteria</taxon>
        <taxon>Pseudomonadati</taxon>
        <taxon>Spirochaetota</taxon>
        <taxon>Spirochaetia</taxon>
        <taxon>Spirochaetales</taxon>
        <taxon>Treponemataceae</taxon>
        <taxon>Treponema</taxon>
    </lineage>
</organism>
<dbReference type="SMART" id="SM00525">
    <property type="entry name" value="FES"/>
    <property type="match status" value="1"/>
</dbReference>
<dbReference type="AlphaFoldDB" id="S3KJ77"/>
<dbReference type="PANTHER" id="PTHR10359:SF18">
    <property type="entry name" value="ENDONUCLEASE III"/>
    <property type="match status" value="1"/>
</dbReference>